<dbReference type="AlphaFoldDB" id="A0A2H3SY38"/>
<organism evidence="1 2">
    <name type="scientific">Fusarium fujikuroi</name>
    <name type="common">Bakanae and foot rot disease fungus</name>
    <name type="synonym">Gibberella fujikuroi</name>
    <dbReference type="NCBI Taxonomy" id="5127"/>
    <lineage>
        <taxon>Eukaryota</taxon>
        <taxon>Fungi</taxon>
        <taxon>Dikarya</taxon>
        <taxon>Ascomycota</taxon>
        <taxon>Pezizomycotina</taxon>
        <taxon>Sordariomycetes</taxon>
        <taxon>Hypocreomycetidae</taxon>
        <taxon>Hypocreales</taxon>
        <taxon>Nectriaceae</taxon>
        <taxon>Fusarium</taxon>
        <taxon>Fusarium fujikuroi species complex</taxon>
    </lineage>
</organism>
<sequence>MKLIGPRKSTTTTTTTPNTMTSLTISVLFLLGLVTAGVVRTPTETATLTTEATIPAEAATLITETTTPVEVTTPVATPDAFVAKGENLASCNIQCAFWYQKCYYRPWGYTCDDNGLFRRRGWNPDCEKNCWCNCDSKSS</sequence>
<evidence type="ECO:0000313" key="1">
    <source>
        <dbReference type="EMBL" id="VTT70134.1"/>
    </source>
</evidence>
<evidence type="ECO:0000313" key="2">
    <source>
        <dbReference type="Proteomes" id="UP000760494"/>
    </source>
</evidence>
<dbReference type="OrthoDB" id="5080934at2759"/>
<gene>
    <name evidence="1" type="ORF">C2S_7851</name>
</gene>
<proteinExistence type="predicted"/>
<dbReference type="Proteomes" id="UP000760494">
    <property type="component" value="Unassembled WGS sequence"/>
</dbReference>
<reference evidence="1" key="1">
    <citation type="submission" date="2019-05" db="EMBL/GenBank/DDBJ databases">
        <authorList>
            <person name="Piombo E."/>
        </authorList>
    </citation>
    <scope>NUCLEOTIDE SEQUENCE</scope>
    <source>
        <strain evidence="1">C2S</strain>
    </source>
</reference>
<comment type="caution">
    <text evidence="1">The sequence shown here is derived from an EMBL/GenBank/DDBJ whole genome shotgun (WGS) entry which is preliminary data.</text>
</comment>
<name>A0A2H3SY38_FUSFU</name>
<accession>A0A2H3SY38</accession>
<dbReference type="EMBL" id="CABFJX010000279">
    <property type="protein sequence ID" value="VTT70134.1"/>
    <property type="molecule type" value="Genomic_DNA"/>
</dbReference>
<protein>
    <submittedName>
        <fullName evidence="1">Uncharacterized protein</fullName>
    </submittedName>
</protein>